<dbReference type="PANTHER" id="PTHR45942">
    <property type="entry name" value="PROTEIN PHOSPATASE 3 REGULATORY SUBUNIT B ALPHA ISOFORM TYPE 1"/>
    <property type="match status" value="1"/>
</dbReference>
<comment type="caution">
    <text evidence="5">The sequence shown here is derived from an EMBL/GenBank/DDBJ whole genome shotgun (WGS) entry which is preliminary data.</text>
</comment>
<evidence type="ECO:0000256" key="1">
    <source>
        <dbReference type="ARBA" id="ARBA00022723"/>
    </source>
</evidence>
<dbReference type="EMBL" id="BRYA01000121">
    <property type="protein sequence ID" value="GMI40151.1"/>
    <property type="molecule type" value="Genomic_DNA"/>
</dbReference>
<keyword evidence="1" id="KW-0479">Metal-binding</keyword>
<sequence length="473" mass="55093">MVSAKSRRRLKACCWYSCCCCFCPHKTFKRLFFKIFPCLQRKTPWHNDELAYDTFAMLQLSREESLSLHKCFAEIDIDGSGQISVEEFLNYVDVDPTPFNRRVFGIMDEDGSGEMDFREFVVATWNYCSFEKTGLIHFTYDLYDSDRNGTMSVEECKAMFVEVYGTEFSNANKGLRLFDTIEAMSREHERTFDIITVPQFTKLINTHVNVLMPAFQMQNAIQAAVLGRTFWGRITRKRLNGMGATEWKKHIKGHRKKLDTKAVLKKYEEAEAQKLLERLRKSYKSNLIGRLGDFNPNLDTERRKNVVTKSKGINFESFEELHHMRAKVTMPPVLEPEILKGYHTATRIDKTEMANRPLWREGVDYRSLEMANKDVEDIMEWQRNIKAVKEVTKFESGAPDGYTYKGNIEHGPLINIKVDENSKIIDWRKVEVHAHTFQSSLVDDPSISDSEERKDVEEFKKQVKDKVAEKNKV</sequence>
<dbReference type="InterPro" id="IPR018247">
    <property type="entry name" value="EF_Hand_1_Ca_BS"/>
</dbReference>
<dbReference type="InterPro" id="IPR011992">
    <property type="entry name" value="EF-hand-dom_pair"/>
</dbReference>
<reference evidence="6" key="1">
    <citation type="journal article" date="2023" name="Commun. Biol.">
        <title>Genome analysis of Parmales, the sister group of diatoms, reveals the evolutionary specialization of diatoms from phago-mixotrophs to photoautotrophs.</title>
        <authorList>
            <person name="Ban H."/>
            <person name="Sato S."/>
            <person name="Yoshikawa S."/>
            <person name="Yamada K."/>
            <person name="Nakamura Y."/>
            <person name="Ichinomiya M."/>
            <person name="Sato N."/>
            <person name="Blanc-Mathieu R."/>
            <person name="Endo H."/>
            <person name="Kuwata A."/>
            <person name="Ogata H."/>
        </authorList>
    </citation>
    <scope>NUCLEOTIDE SEQUENCE [LARGE SCALE GENOMIC DNA]</scope>
</reference>
<evidence type="ECO:0000313" key="6">
    <source>
        <dbReference type="Proteomes" id="UP001165065"/>
    </source>
</evidence>
<gene>
    <name evidence="5" type="ORF">TrCOL_g6984</name>
</gene>
<proteinExistence type="predicted"/>
<dbReference type="PROSITE" id="PS50222">
    <property type="entry name" value="EF_HAND_2"/>
    <property type="match status" value="2"/>
</dbReference>
<evidence type="ECO:0000256" key="2">
    <source>
        <dbReference type="ARBA" id="ARBA00022737"/>
    </source>
</evidence>
<dbReference type="SMART" id="SM00054">
    <property type="entry name" value="EFh"/>
    <property type="match status" value="3"/>
</dbReference>
<dbReference type="AlphaFoldDB" id="A0A9W7GAP6"/>
<feature type="domain" description="EF-hand" evidence="4">
    <location>
        <begin position="131"/>
        <end position="166"/>
    </location>
</feature>
<dbReference type="Gene3D" id="1.10.238.10">
    <property type="entry name" value="EF-hand"/>
    <property type="match status" value="1"/>
</dbReference>
<evidence type="ECO:0000259" key="4">
    <source>
        <dbReference type="PROSITE" id="PS50222"/>
    </source>
</evidence>
<accession>A0A9W7GAP6</accession>
<organism evidence="5 6">
    <name type="scientific">Triparma columacea</name>
    <dbReference type="NCBI Taxonomy" id="722753"/>
    <lineage>
        <taxon>Eukaryota</taxon>
        <taxon>Sar</taxon>
        <taxon>Stramenopiles</taxon>
        <taxon>Ochrophyta</taxon>
        <taxon>Bolidophyceae</taxon>
        <taxon>Parmales</taxon>
        <taxon>Triparmaceae</taxon>
        <taxon>Triparma</taxon>
    </lineage>
</organism>
<dbReference type="OrthoDB" id="191686at2759"/>
<dbReference type="InterPro" id="IPR002048">
    <property type="entry name" value="EF_hand_dom"/>
</dbReference>
<dbReference type="Proteomes" id="UP001165065">
    <property type="component" value="Unassembled WGS sequence"/>
</dbReference>
<evidence type="ECO:0000313" key="5">
    <source>
        <dbReference type="EMBL" id="GMI40151.1"/>
    </source>
</evidence>
<feature type="domain" description="EF-hand" evidence="4">
    <location>
        <begin position="63"/>
        <end position="98"/>
    </location>
</feature>
<keyword evidence="3" id="KW-0106">Calcium</keyword>
<keyword evidence="2" id="KW-0677">Repeat</keyword>
<evidence type="ECO:0000256" key="3">
    <source>
        <dbReference type="ARBA" id="ARBA00022837"/>
    </source>
</evidence>
<dbReference type="GO" id="GO:0005509">
    <property type="term" value="F:calcium ion binding"/>
    <property type="evidence" value="ECO:0007669"/>
    <property type="project" value="InterPro"/>
</dbReference>
<dbReference type="SUPFAM" id="SSF47473">
    <property type="entry name" value="EF-hand"/>
    <property type="match status" value="1"/>
</dbReference>
<dbReference type="Pfam" id="PF13202">
    <property type="entry name" value="EF-hand_5"/>
    <property type="match status" value="1"/>
</dbReference>
<dbReference type="PROSITE" id="PS00018">
    <property type="entry name" value="EF_HAND_1"/>
    <property type="match status" value="2"/>
</dbReference>
<protein>
    <recommendedName>
        <fullName evidence="4">EF-hand domain-containing protein</fullName>
    </recommendedName>
</protein>
<name>A0A9W7GAP6_9STRA</name>
<keyword evidence="6" id="KW-1185">Reference proteome</keyword>